<evidence type="ECO:0000313" key="1">
    <source>
        <dbReference type="EMBL" id="OGD86298.1"/>
    </source>
</evidence>
<proteinExistence type="predicted"/>
<name>A0A1F5G372_9BACT</name>
<gene>
    <name evidence="1" type="ORF">A2164_03285</name>
</gene>
<reference evidence="1 2" key="1">
    <citation type="journal article" date="2016" name="Nat. Commun.">
        <title>Thousands of microbial genomes shed light on interconnected biogeochemical processes in an aquifer system.</title>
        <authorList>
            <person name="Anantharaman K."/>
            <person name="Brown C.T."/>
            <person name="Hug L.A."/>
            <person name="Sharon I."/>
            <person name="Castelle C.J."/>
            <person name="Probst A.J."/>
            <person name="Thomas B.C."/>
            <person name="Singh A."/>
            <person name="Wilkins M.J."/>
            <person name="Karaoz U."/>
            <person name="Brodie E.L."/>
            <person name="Williams K.H."/>
            <person name="Hubbard S.S."/>
            <person name="Banfield J.F."/>
        </authorList>
    </citation>
    <scope>NUCLEOTIDE SEQUENCE [LARGE SCALE GENOMIC DNA]</scope>
</reference>
<accession>A0A1F5G372</accession>
<protein>
    <submittedName>
        <fullName evidence="1">Uncharacterized protein</fullName>
    </submittedName>
</protein>
<evidence type="ECO:0000313" key="2">
    <source>
        <dbReference type="Proteomes" id="UP000176317"/>
    </source>
</evidence>
<dbReference type="Proteomes" id="UP000176317">
    <property type="component" value="Unassembled WGS sequence"/>
</dbReference>
<organism evidence="1 2">
    <name type="scientific">Candidatus Curtissbacteria bacterium RBG_13_35_7</name>
    <dbReference type="NCBI Taxonomy" id="1797705"/>
    <lineage>
        <taxon>Bacteria</taxon>
        <taxon>Candidatus Curtissiibacteriota</taxon>
    </lineage>
</organism>
<dbReference type="EMBL" id="MFAT01000031">
    <property type="protein sequence ID" value="OGD86298.1"/>
    <property type="molecule type" value="Genomic_DNA"/>
</dbReference>
<sequence length="220" mass="25475">MKAWLQGEKRLGFEPVKGKSQIEEFVEELHQNELLKYLFEMAYELDSEGAPIQKRIGRLALRTTSLVNTWIKEDCDTFLGIMDDIEPLEFRVGSSYKHLVLIDLMVRRFIADIGRQPNADTVRRVSEDANLFAESWGGIQFNEGPEITALCTRVALRNIAANIADSLCQNDLDIWCVRRMLVVFGQTSNEKLCLLKVKQRKRRYRVLDNVLPKCYYRSLI</sequence>
<dbReference type="AlphaFoldDB" id="A0A1F5G372"/>
<comment type="caution">
    <text evidence="1">The sequence shown here is derived from an EMBL/GenBank/DDBJ whole genome shotgun (WGS) entry which is preliminary data.</text>
</comment>